<evidence type="ECO:0000256" key="1">
    <source>
        <dbReference type="ARBA" id="ARBA00004651"/>
    </source>
</evidence>
<dbReference type="NCBIfam" id="TIGR01996">
    <property type="entry name" value="PTS-II-BC-sucr"/>
    <property type="match status" value="1"/>
</dbReference>
<feature type="transmembrane region" description="Helical" evidence="15">
    <location>
        <begin position="262"/>
        <end position="283"/>
    </location>
</feature>
<dbReference type="InterPro" id="IPR003352">
    <property type="entry name" value="PTS_EIIC"/>
</dbReference>
<evidence type="ECO:0000256" key="7">
    <source>
        <dbReference type="ARBA" id="ARBA00022692"/>
    </source>
</evidence>
<organism evidence="19 20">
    <name type="scientific">Schaalia hyovaginalis</name>
    <dbReference type="NCBI Taxonomy" id="29316"/>
    <lineage>
        <taxon>Bacteria</taxon>
        <taxon>Bacillati</taxon>
        <taxon>Actinomycetota</taxon>
        <taxon>Actinomycetes</taxon>
        <taxon>Actinomycetales</taxon>
        <taxon>Actinomycetaceae</taxon>
        <taxon>Schaalia</taxon>
    </lineage>
</organism>
<comment type="function">
    <text evidence="12">The phosphoenolpyruvate-dependent sugar phosphotransferase system (sugar PTS), a major carbohydrate active transport system, catalyzes the phosphorylation of incoming sugar substrates concomitantly with their translocation across the cell membrane. This system is involved in sucrose transport.</text>
</comment>
<comment type="subcellular location">
    <subcellularLocation>
        <location evidence="1">Cell membrane</location>
        <topology evidence="1">Multi-pass membrane protein</topology>
    </subcellularLocation>
</comment>
<evidence type="ECO:0000256" key="13">
    <source>
        <dbReference type="ARBA" id="ARBA00048931"/>
    </source>
</evidence>
<protein>
    <recommendedName>
        <fullName evidence="11">protein-N(pi)-phosphohistidine--sucrose phosphotransferase</fullName>
        <ecNumber evidence="11">2.7.1.211</ecNumber>
    </recommendedName>
</protein>
<evidence type="ECO:0000313" key="20">
    <source>
        <dbReference type="Proteomes" id="UP000617426"/>
    </source>
</evidence>
<dbReference type="GO" id="GO:0005886">
    <property type="term" value="C:plasma membrane"/>
    <property type="evidence" value="ECO:0007669"/>
    <property type="project" value="UniProtKB-SubCell"/>
</dbReference>
<evidence type="ECO:0000313" key="19">
    <source>
        <dbReference type="EMBL" id="MBB6333847.1"/>
    </source>
</evidence>
<dbReference type="EC" id="2.7.1.211" evidence="11"/>
<sequence length="693" mass="71094">MAMDHAKVASEVVEAVGGAANITAAAHCATRLRLVLADEKKIDQAALDANEDLKGTFAAGGMYQIIVGPGDVDIVYTHMVADHGVREVSKDEAKEEAAKTGNVFSRFIKMIADIFVPILPALVAGGLMMAINNVLTAQGLFGPKSVVEMFPWVADYANLINMVSAAAFAALPVLVGFSAAKRFGGNVYLGAALGAAMISGDLLNAWNTGAALAGQAEVQYWHMFGMDVAKIGYQAQVIPTLAVTYVMCLIEKQLHKRLSGTVDFLLTPLVTLLVTGFLAFIAIGPVTRILAQWLTDGINWGYTTLGPIGGLLFGLVYSPIVVTGLHQSFPAVEIPLLPVNGGIGDFIFPIASMANIAQGAAALAVFAKTRDAKLKGLAGAGGASAVFGITEPAIFGVNLRLRWPFFIGMIAAAIGSAGVALFDVRGQALGAAGFVGFVSIIPQDIPMYLLLEVVVFALSFAGVFVYASSKGRADMQAKSVVPADAADAPAPASILDAPAAVPASGTAAASSPAPASGALPSVAAGAAALVELPAEAANDYTVTAPLAGRIVPLESVKDESFARGLLGPGVAIAPAGGVVVCPVDGVVTVAFGTGHAYGLKAASGVQVLIHIGMDTVKLEGKGFTPRVAKGDTVRRGDVLAEVDWDLIREAGYDTITPVVVTNKKKFDAVAPLAQGVVDLGDEILAISPKAPTA</sequence>
<dbReference type="PROSITE" id="PS51093">
    <property type="entry name" value="PTS_EIIA_TYPE_1"/>
    <property type="match status" value="1"/>
</dbReference>
<dbReference type="InterPro" id="IPR010973">
    <property type="entry name" value="PTS_IIBC_sucr"/>
</dbReference>
<keyword evidence="20" id="KW-1185">Reference proteome</keyword>
<evidence type="ECO:0000256" key="2">
    <source>
        <dbReference type="ARBA" id="ARBA00022448"/>
    </source>
</evidence>
<dbReference type="InterPro" id="IPR013013">
    <property type="entry name" value="PTS_EIIC_1"/>
</dbReference>
<dbReference type="GO" id="GO:0009401">
    <property type="term" value="P:phosphoenolpyruvate-dependent sugar phosphotransferase system"/>
    <property type="evidence" value="ECO:0007669"/>
    <property type="project" value="UniProtKB-KW"/>
</dbReference>
<keyword evidence="8" id="KW-0418">Kinase</keyword>
<keyword evidence="6" id="KW-0598">Phosphotransferase system</keyword>
<dbReference type="GO" id="GO:0008982">
    <property type="term" value="F:protein-N(PI)-phosphohistidine-sugar phosphotransferase activity"/>
    <property type="evidence" value="ECO:0007669"/>
    <property type="project" value="InterPro"/>
</dbReference>
<dbReference type="NCBIfam" id="TIGR00830">
    <property type="entry name" value="PTBA"/>
    <property type="match status" value="1"/>
</dbReference>
<dbReference type="InterPro" id="IPR011055">
    <property type="entry name" value="Dup_hybrid_motif"/>
</dbReference>
<evidence type="ECO:0000256" key="4">
    <source>
        <dbReference type="ARBA" id="ARBA00022597"/>
    </source>
</evidence>
<evidence type="ECO:0000259" key="17">
    <source>
        <dbReference type="PROSITE" id="PS51098"/>
    </source>
</evidence>
<dbReference type="PROSITE" id="PS01035">
    <property type="entry name" value="PTS_EIIB_TYPE_1_CYS"/>
    <property type="match status" value="1"/>
</dbReference>
<dbReference type="PROSITE" id="PS00371">
    <property type="entry name" value="PTS_EIIA_TYPE_1_HIS"/>
    <property type="match status" value="1"/>
</dbReference>
<feature type="domain" description="PTS EIIA type-1" evidence="16">
    <location>
        <begin position="558"/>
        <end position="662"/>
    </location>
</feature>
<dbReference type="CDD" id="cd00212">
    <property type="entry name" value="PTS_IIB_glc"/>
    <property type="match status" value="1"/>
</dbReference>
<comment type="caution">
    <text evidence="19">The sequence shown here is derived from an EMBL/GenBank/DDBJ whole genome shotgun (WGS) entry which is preliminary data.</text>
</comment>
<gene>
    <name evidence="19" type="ORF">HD592_000412</name>
</gene>
<accession>A0A923IW65</accession>
<keyword evidence="2" id="KW-0813">Transport</keyword>
<dbReference type="RefSeq" id="WP_184451508.1">
    <property type="nucleotide sequence ID" value="NZ_JACHMK010000001.1"/>
</dbReference>
<dbReference type="Gene3D" id="2.70.70.10">
    <property type="entry name" value="Glucose Permease (Domain IIA)"/>
    <property type="match status" value="1"/>
</dbReference>
<evidence type="ECO:0000259" key="16">
    <source>
        <dbReference type="PROSITE" id="PS51093"/>
    </source>
</evidence>
<dbReference type="EMBL" id="JACHMK010000001">
    <property type="protein sequence ID" value="MBB6333847.1"/>
    <property type="molecule type" value="Genomic_DNA"/>
</dbReference>
<dbReference type="InterPro" id="IPR050558">
    <property type="entry name" value="PTS_Sugar-Specific_Components"/>
</dbReference>
<dbReference type="PANTHER" id="PTHR30175:SF4">
    <property type="entry name" value="PTS SYSTEM TREHALOSE-SPECIFIC EIIBC COMPONENT"/>
    <property type="match status" value="1"/>
</dbReference>
<dbReference type="Pfam" id="PF00367">
    <property type="entry name" value="PTS_EIIB"/>
    <property type="match status" value="1"/>
</dbReference>
<dbReference type="InterPro" id="IPR018113">
    <property type="entry name" value="PTrfase_EIIB_Cys"/>
</dbReference>
<evidence type="ECO:0000256" key="9">
    <source>
        <dbReference type="ARBA" id="ARBA00022989"/>
    </source>
</evidence>
<keyword evidence="10 15" id="KW-0472">Membrane</keyword>
<dbReference type="Pfam" id="PF02378">
    <property type="entry name" value="PTS_EIIC"/>
    <property type="match status" value="1"/>
</dbReference>
<evidence type="ECO:0000259" key="18">
    <source>
        <dbReference type="PROSITE" id="PS51103"/>
    </source>
</evidence>
<evidence type="ECO:0000256" key="14">
    <source>
        <dbReference type="PROSITE-ProRule" id="PRU00421"/>
    </source>
</evidence>
<dbReference type="SUPFAM" id="SSF55604">
    <property type="entry name" value="Glucose permease domain IIB"/>
    <property type="match status" value="1"/>
</dbReference>
<evidence type="ECO:0000256" key="11">
    <source>
        <dbReference type="ARBA" id="ARBA00044053"/>
    </source>
</evidence>
<dbReference type="InterPro" id="IPR001127">
    <property type="entry name" value="PTS_EIIA_1_perm"/>
</dbReference>
<keyword evidence="5" id="KW-0808">Transferase</keyword>
<feature type="transmembrane region" description="Helical" evidence="15">
    <location>
        <begin position="403"/>
        <end position="424"/>
    </location>
</feature>
<keyword evidence="7 15" id="KW-0812">Transmembrane</keyword>
<evidence type="ECO:0000256" key="15">
    <source>
        <dbReference type="SAM" id="Phobius"/>
    </source>
</evidence>
<feature type="transmembrane region" description="Helical" evidence="15">
    <location>
        <begin position="156"/>
        <end position="175"/>
    </location>
</feature>
<dbReference type="GO" id="GO:0015771">
    <property type="term" value="P:trehalose transport"/>
    <property type="evidence" value="ECO:0007669"/>
    <property type="project" value="TreeGrafter"/>
</dbReference>
<dbReference type="SUPFAM" id="SSF51261">
    <property type="entry name" value="Duplicated hybrid motif"/>
    <property type="match status" value="1"/>
</dbReference>
<comment type="catalytic activity">
    <reaction evidence="13">
        <text>N(pros)-phospho-L-histidyl-[protein](out) + sucrose = sucrose 6(G)-phosphate(in) + L-histidyl-[protein]</text>
        <dbReference type="Rhea" id="RHEA:49236"/>
        <dbReference type="Rhea" id="RHEA-COMP:9745"/>
        <dbReference type="Rhea" id="RHEA-COMP:9746"/>
        <dbReference type="ChEBI" id="CHEBI:17992"/>
        <dbReference type="ChEBI" id="CHEBI:29979"/>
        <dbReference type="ChEBI" id="CHEBI:64837"/>
        <dbReference type="ChEBI" id="CHEBI:91002"/>
        <dbReference type="EC" id="2.7.1.211"/>
    </reaction>
</comment>
<reference evidence="19" key="1">
    <citation type="submission" date="2020-08" db="EMBL/GenBank/DDBJ databases">
        <title>Sequencing the genomes of 1000 actinobacteria strains.</title>
        <authorList>
            <person name="Klenk H.-P."/>
        </authorList>
    </citation>
    <scope>NUCLEOTIDE SEQUENCE</scope>
    <source>
        <strain evidence="19">DSM 10695</strain>
    </source>
</reference>
<dbReference type="InterPro" id="IPR001996">
    <property type="entry name" value="PTS_IIB_1"/>
</dbReference>
<dbReference type="Pfam" id="PF00358">
    <property type="entry name" value="PTS_EIIA_1"/>
    <property type="match status" value="1"/>
</dbReference>
<dbReference type="GO" id="GO:0016301">
    <property type="term" value="F:kinase activity"/>
    <property type="evidence" value="ECO:0007669"/>
    <property type="project" value="UniProtKB-KW"/>
</dbReference>
<feature type="active site" description="Phosphocysteine intermediate; for EIIB activity" evidence="14">
    <location>
        <position position="28"/>
    </location>
</feature>
<keyword evidence="3" id="KW-1003">Cell membrane</keyword>
<evidence type="ECO:0000256" key="8">
    <source>
        <dbReference type="ARBA" id="ARBA00022777"/>
    </source>
</evidence>
<dbReference type="PROSITE" id="PS51098">
    <property type="entry name" value="PTS_EIIB_TYPE_1"/>
    <property type="match status" value="1"/>
</dbReference>
<dbReference type="PANTHER" id="PTHR30175">
    <property type="entry name" value="PHOSPHOTRANSFERASE SYSTEM TRANSPORT PROTEIN"/>
    <property type="match status" value="1"/>
</dbReference>
<evidence type="ECO:0000256" key="6">
    <source>
        <dbReference type="ARBA" id="ARBA00022683"/>
    </source>
</evidence>
<keyword evidence="4" id="KW-0762">Sugar transport</keyword>
<evidence type="ECO:0000256" key="3">
    <source>
        <dbReference type="ARBA" id="ARBA00022475"/>
    </source>
</evidence>
<dbReference type="GO" id="GO:0090589">
    <property type="term" value="F:protein-phosphocysteine-trehalose phosphotransferase system transporter activity"/>
    <property type="evidence" value="ECO:0007669"/>
    <property type="project" value="TreeGrafter"/>
</dbReference>
<feature type="transmembrane region" description="Helical" evidence="15">
    <location>
        <begin position="187"/>
        <end position="206"/>
    </location>
</feature>
<dbReference type="InterPro" id="IPR036878">
    <property type="entry name" value="Glu_permease_IIB"/>
</dbReference>
<feature type="transmembrane region" description="Helical" evidence="15">
    <location>
        <begin position="114"/>
        <end position="136"/>
    </location>
</feature>
<dbReference type="FunFam" id="3.30.1360.60:FF:000001">
    <property type="entry name" value="PTS system glucose-specific IIBC component PtsG"/>
    <property type="match status" value="1"/>
</dbReference>
<proteinExistence type="predicted"/>
<evidence type="ECO:0000256" key="12">
    <source>
        <dbReference type="ARBA" id="ARBA00045139"/>
    </source>
</evidence>
<dbReference type="PROSITE" id="PS51103">
    <property type="entry name" value="PTS_EIIC_TYPE_1"/>
    <property type="match status" value="1"/>
</dbReference>
<feature type="transmembrane region" description="Helical" evidence="15">
    <location>
        <begin position="445"/>
        <end position="467"/>
    </location>
</feature>
<dbReference type="AlphaFoldDB" id="A0A923IW65"/>
<evidence type="ECO:0000256" key="10">
    <source>
        <dbReference type="ARBA" id="ARBA00023136"/>
    </source>
</evidence>
<dbReference type="FunFam" id="2.70.70.10:FF:000001">
    <property type="entry name" value="PTS system glucose-specific IIA component"/>
    <property type="match status" value="1"/>
</dbReference>
<feature type="transmembrane region" description="Helical" evidence="15">
    <location>
        <begin position="346"/>
        <end position="365"/>
    </location>
</feature>
<dbReference type="Gene3D" id="3.30.1360.60">
    <property type="entry name" value="Glucose permease domain IIB"/>
    <property type="match status" value="1"/>
</dbReference>
<dbReference type="NCBIfam" id="TIGR00826">
    <property type="entry name" value="EIIB_glc"/>
    <property type="match status" value="1"/>
</dbReference>
<name>A0A923IW65_9ACTO</name>
<feature type="domain" description="PTS EIIC type-1" evidence="18">
    <location>
        <begin position="109"/>
        <end position="482"/>
    </location>
</feature>
<keyword evidence="9 15" id="KW-1133">Transmembrane helix</keyword>
<feature type="domain" description="PTS EIIB type-1" evidence="17">
    <location>
        <begin position="6"/>
        <end position="89"/>
    </location>
</feature>
<dbReference type="Proteomes" id="UP000617426">
    <property type="component" value="Unassembled WGS sequence"/>
</dbReference>
<evidence type="ECO:0000256" key="5">
    <source>
        <dbReference type="ARBA" id="ARBA00022679"/>
    </source>
</evidence>